<protein>
    <submittedName>
        <fullName evidence="1">Uncharacterized protein</fullName>
    </submittedName>
</protein>
<dbReference type="AlphaFoldDB" id="A0A3S5AG54"/>
<proteinExistence type="predicted"/>
<reference evidence="1" key="1">
    <citation type="submission" date="2018-11" db="EMBL/GenBank/DDBJ databases">
        <authorList>
            <consortium name="Pathogen Informatics"/>
        </authorList>
    </citation>
    <scope>NUCLEOTIDE SEQUENCE</scope>
</reference>
<keyword evidence="2" id="KW-1185">Reference proteome</keyword>
<dbReference type="Gene3D" id="1.25.10.10">
    <property type="entry name" value="Leucine-rich Repeat Variant"/>
    <property type="match status" value="1"/>
</dbReference>
<evidence type="ECO:0000313" key="2">
    <source>
        <dbReference type="Proteomes" id="UP000784294"/>
    </source>
</evidence>
<gene>
    <name evidence="1" type="ORF">PXEA_LOCUS9085</name>
</gene>
<dbReference type="EMBL" id="CAAALY010025326">
    <property type="protein sequence ID" value="VEL15645.1"/>
    <property type="molecule type" value="Genomic_DNA"/>
</dbReference>
<dbReference type="Proteomes" id="UP000784294">
    <property type="component" value="Unassembled WGS sequence"/>
</dbReference>
<evidence type="ECO:0000313" key="1">
    <source>
        <dbReference type="EMBL" id="VEL15645.1"/>
    </source>
</evidence>
<sequence length="66" mass="7237">MQTEGFKFYQIILAHQQEETYISSPDIEFVAATIQAIGRVASAVPHVAEACLSGLLTLMSRRNGRA</sequence>
<dbReference type="InterPro" id="IPR011989">
    <property type="entry name" value="ARM-like"/>
</dbReference>
<name>A0A3S5AG54_9PLAT</name>
<comment type="caution">
    <text evidence="1">The sequence shown here is derived from an EMBL/GenBank/DDBJ whole genome shotgun (WGS) entry which is preliminary data.</text>
</comment>
<accession>A0A3S5AG54</accession>
<organism evidence="1 2">
    <name type="scientific">Protopolystoma xenopodis</name>
    <dbReference type="NCBI Taxonomy" id="117903"/>
    <lineage>
        <taxon>Eukaryota</taxon>
        <taxon>Metazoa</taxon>
        <taxon>Spiralia</taxon>
        <taxon>Lophotrochozoa</taxon>
        <taxon>Platyhelminthes</taxon>
        <taxon>Monogenea</taxon>
        <taxon>Polyopisthocotylea</taxon>
        <taxon>Polystomatidea</taxon>
        <taxon>Polystomatidae</taxon>
        <taxon>Protopolystoma</taxon>
    </lineage>
</organism>
<dbReference type="OrthoDB" id="302453at2759"/>